<name>A0A0E9XT17_ANGAN</name>
<reference evidence="1" key="1">
    <citation type="submission" date="2014-11" db="EMBL/GenBank/DDBJ databases">
        <authorList>
            <person name="Amaro Gonzalez C."/>
        </authorList>
    </citation>
    <scope>NUCLEOTIDE SEQUENCE</scope>
</reference>
<organism evidence="1">
    <name type="scientific">Anguilla anguilla</name>
    <name type="common">European freshwater eel</name>
    <name type="synonym">Muraena anguilla</name>
    <dbReference type="NCBI Taxonomy" id="7936"/>
    <lineage>
        <taxon>Eukaryota</taxon>
        <taxon>Metazoa</taxon>
        <taxon>Chordata</taxon>
        <taxon>Craniata</taxon>
        <taxon>Vertebrata</taxon>
        <taxon>Euteleostomi</taxon>
        <taxon>Actinopterygii</taxon>
        <taxon>Neopterygii</taxon>
        <taxon>Teleostei</taxon>
        <taxon>Anguilliformes</taxon>
        <taxon>Anguillidae</taxon>
        <taxon>Anguilla</taxon>
    </lineage>
</organism>
<dbReference type="AlphaFoldDB" id="A0A0E9XT17"/>
<protein>
    <submittedName>
        <fullName evidence="1">Uncharacterized protein</fullName>
    </submittedName>
</protein>
<dbReference type="EMBL" id="GBXM01002700">
    <property type="protein sequence ID" value="JAI05878.1"/>
    <property type="molecule type" value="Transcribed_RNA"/>
</dbReference>
<sequence>MYNMSNFAFGIAFYWSA</sequence>
<accession>A0A0E9XT17</accession>
<evidence type="ECO:0000313" key="1">
    <source>
        <dbReference type="EMBL" id="JAI05878.1"/>
    </source>
</evidence>
<proteinExistence type="predicted"/>
<reference evidence="1" key="2">
    <citation type="journal article" date="2015" name="Fish Shellfish Immunol.">
        <title>Early steps in the European eel (Anguilla anguilla)-Vibrio vulnificus interaction in the gills: Role of the RtxA13 toxin.</title>
        <authorList>
            <person name="Callol A."/>
            <person name="Pajuelo D."/>
            <person name="Ebbesson L."/>
            <person name="Teles M."/>
            <person name="MacKenzie S."/>
            <person name="Amaro C."/>
        </authorList>
    </citation>
    <scope>NUCLEOTIDE SEQUENCE</scope>
</reference>